<comment type="caution">
    <text evidence="3">The sequence shown here is derived from an EMBL/GenBank/DDBJ whole genome shotgun (WGS) entry which is preliminary data.</text>
</comment>
<dbReference type="PANTHER" id="PTHR22775:SF3">
    <property type="entry name" value="SORTING NEXIN-13"/>
    <property type="match status" value="1"/>
</dbReference>
<sequence length="553" mass="60977">MAQISSRSTKGERGDSSPGLVLRWLFTPPVPLARPSAACGSALVGSSRVVPGCVNSRRIYHLLALTLRAYVLSWYPRLSPRDRTLLPTLTADVLVPILSPILTRIRTEPERLCRLILLDLPVILGLHLETYWSARAAEAWSIPRPQRPGHPDLGMGTEKAFEASSTSLNATAWPDTNDLGLRIAIAYNRRLPLLSITPAPPPTPLPADTPYRTQPATGQPALSPQYLTALSDALLRLHLPPEDYAPAVERLIAREVVGRVVLAGLGRRLGEGWFWWQIGLKVLGEPGMRRGDGEATSPLTESARSPQDGSTSTDEPVSSPTSKVGGRTLPEISFFLVTRAWTILATLWTLSTILFAAYSAAPPISPEYRNVADPWLALGRELFGVDGRTGTERRMWRRRLIWGAVEMLVGLFGRFIDRLLPHLIMTHVLNPQTALRLTYLIERLMFPLDGYPAPSPIEPMPDEARDLRMRMNTRVGEVLPAPFRAVFCPQARDVRRILDPLDDPGCNAHLVAMLLDAIVGTLEPELVVSVSVGVSGRDEPPRDKGDMKVEQKE</sequence>
<name>A0A427YQ48_9TREE</name>
<dbReference type="EMBL" id="RSCD01000004">
    <property type="protein sequence ID" value="RSH93189.1"/>
    <property type="molecule type" value="Genomic_DNA"/>
</dbReference>
<evidence type="ECO:0000256" key="1">
    <source>
        <dbReference type="SAM" id="MobiDB-lite"/>
    </source>
</evidence>
<dbReference type="PANTHER" id="PTHR22775">
    <property type="entry name" value="SORTING NEXIN"/>
    <property type="match status" value="1"/>
</dbReference>
<dbReference type="GO" id="GO:0035091">
    <property type="term" value="F:phosphatidylinositol binding"/>
    <property type="evidence" value="ECO:0007669"/>
    <property type="project" value="TreeGrafter"/>
</dbReference>
<feature type="region of interest" description="Disordered" evidence="1">
    <location>
        <begin position="287"/>
        <end position="324"/>
    </location>
</feature>
<gene>
    <name evidence="3" type="ORF">EHS25_007542</name>
</gene>
<dbReference type="STRING" id="1890683.A0A427YQ48"/>
<organism evidence="3 4">
    <name type="scientific">Saitozyma podzolica</name>
    <dbReference type="NCBI Taxonomy" id="1890683"/>
    <lineage>
        <taxon>Eukaryota</taxon>
        <taxon>Fungi</taxon>
        <taxon>Dikarya</taxon>
        <taxon>Basidiomycota</taxon>
        <taxon>Agaricomycotina</taxon>
        <taxon>Tremellomycetes</taxon>
        <taxon>Tremellales</taxon>
        <taxon>Trimorphomycetaceae</taxon>
        <taxon>Saitozyma</taxon>
    </lineage>
</organism>
<dbReference type="Proteomes" id="UP000279259">
    <property type="component" value="Unassembled WGS sequence"/>
</dbReference>
<evidence type="ECO:0000313" key="3">
    <source>
        <dbReference type="EMBL" id="RSH93189.1"/>
    </source>
</evidence>
<dbReference type="AlphaFoldDB" id="A0A427YQ48"/>
<feature type="region of interest" description="Disordered" evidence="1">
    <location>
        <begin position="533"/>
        <end position="553"/>
    </location>
</feature>
<keyword evidence="4" id="KW-1185">Reference proteome</keyword>
<evidence type="ECO:0000259" key="2">
    <source>
        <dbReference type="Pfam" id="PF02194"/>
    </source>
</evidence>
<feature type="compositionally biased region" description="Polar residues" evidence="1">
    <location>
        <begin position="297"/>
        <end position="322"/>
    </location>
</feature>
<reference evidence="3 4" key="1">
    <citation type="submission" date="2018-11" db="EMBL/GenBank/DDBJ databases">
        <title>Genome sequence of Saitozyma podzolica DSM 27192.</title>
        <authorList>
            <person name="Aliyu H."/>
            <person name="Gorte O."/>
            <person name="Ochsenreither K."/>
        </authorList>
    </citation>
    <scope>NUCLEOTIDE SEQUENCE [LARGE SCALE GENOMIC DNA]</scope>
    <source>
        <strain evidence="3 4">DSM 27192</strain>
    </source>
</reference>
<proteinExistence type="predicted"/>
<dbReference type="InterPro" id="IPR003114">
    <property type="entry name" value="Phox_assoc"/>
</dbReference>
<dbReference type="Pfam" id="PF02194">
    <property type="entry name" value="PXA"/>
    <property type="match status" value="1"/>
</dbReference>
<feature type="domain" description="PXA" evidence="2">
    <location>
        <begin position="57"/>
        <end position="278"/>
    </location>
</feature>
<accession>A0A427YQ48</accession>
<protein>
    <recommendedName>
        <fullName evidence="2">PXA domain-containing protein</fullName>
    </recommendedName>
</protein>
<feature type="compositionally biased region" description="Basic and acidic residues" evidence="1">
    <location>
        <begin position="536"/>
        <end position="553"/>
    </location>
</feature>
<dbReference type="OrthoDB" id="431557at2759"/>
<evidence type="ECO:0000313" key="4">
    <source>
        <dbReference type="Proteomes" id="UP000279259"/>
    </source>
</evidence>